<dbReference type="Pfam" id="PF13551">
    <property type="entry name" value="HTH_29"/>
    <property type="match status" value="1"/>
</dbReference>
<dbReference type="AlphaFoldDB" id="I4AK33"/>
<evidence type="ECO:0000259" key="2">
    <source>
        <dbReference type="Pfam" id="PF13592"/>
    </source>
</evidence>
<dbReference type="eggNOG" id="COG3415">
    <property type="taxonomic scope" value="Bacteria"/>
</dbReference>
<dbReference type="eggNOG" id="COG3335">
    <property type="taxonomic scope" value="Bacteria"/>
</dbReference>
<keyword evidence="4" id="KW-1185">Reference proteome</keyword>
<dbReference type="Pfam" id="PF13592">
    <property type="entry name" value="HTH_33"/>
    <property type="match status" value="1"/>
</dbReference>
<dbReference type="PATRIC" id="fig|880071.3.peg.1911"/>
<feature type="domain" description="Winged helix-turn helix" evidence="2">
    <location>
        <begin position="102"/>
        <end position="145"/>
    </location>
</feature>
<dbReference type="RefSeq" id="WP_014797769.1">
    <property type="nucleotide sequence ID" value="NC_018018.1"/>
</dbReference>
<evidence type="ECO:0000313" key="4">
    <source>
        <dbReference type="Proteomes" id="UP000006054"/>
    </source>
</evidence>
<dbReference type="Pfam" id="PF13358">
    <property type="entry name" value="DDE_3"/>
    <property type="match status" value="1"/>
</dbReference>
<accession>I4AK33</accession>
<organism evidence="3 4">
    <name type="scientific">Bernardetia litoralis (strain ATCC 23117 / DSM 6794 / NBRC 15988 / NCIMB 1366 / Fx l1 / Sio-4)</name>
    <name type="common">Flexibacter litoralis</name>
    <dbReference type="NCBI Taxonomy" id="880071"/>
    <lineage>
        <taxon>Bacteria</taxon>
        <taxon>Pseudomonadati</taxon>
        <taxon>Bacteroidota</taxon>
        <taxon>Cytophagia</taxon>
        <taxon>Cytophagales</taxon>
        <taxon>Bernardetiaceae</taxon>
        <taxon>Bernardetia</taxon>
    </lineage>
</organism>
<evidence type="ECO:0000259" key="1">
    <source>
        <dbReference type="Pfam" id="PF13358"/>
    </source>
</evidence>
<dbReference type="NCBIfam" id="NF033545">
    <property type="entry name" value="transpos_IS630"/>
    <property type="match status" value="1"/>
</dbReference>
<dbReference type="SUPFAM" id="SSF46689">
    <property type="entry name" value="Homeodomain-like"/>
    <property type="match status" value="1"/>
</dbReference>
<dbReference type="STRING" id="880071.Fleli_1928"/>
<reference evidence="4" key="1">
    <citation type="submission" date="2012-06" db="EMBL/GenBank/DDBJ databases">
        <title>The complete genome of Flexibacter litoralis DSM 6794.</title>
        <authorList>
            <person name="Lucas S."/>
            <person name="Copeland A."/>
            <person name="Lapidus A."/>
            <person name="Glavina del Rio T."/>
            <person name="Dalin E."/>
            <person name="Tice H."/>
            <person name="Bruce D."/>
            <person name="Goodwin L."/>
            <person name="Pitluck S."/>
            <person name="Peters L."/>
            <person name="Ovchinnikova G."/>
            <person name="Lu M."/>
            <person name="Kyrpides N."/>
            <person name="Mavromatis K."/>
            <person name="Ivanova N."/>
            <person name="Brettin T."/>
            <person name="Detter J.C."/>
            <person name="Han C."/>
            <person name="Larimer F."/>
            <person name="Land M."/>
            <person name="Hauser L."/>
            <person name="Markowitz V."/>
            <person name="Cheng J.-F."/>
            <person name="Hugenholtz P."/>
            <person name="Woyke T."/>
            <person name="Wu D."/>
            <person name="Spring S."/>
            <person name="Lang E."/>
            <person name="Kopitz M."/>
            <person name="Brambilla E."/>
            <person name="Klenk H.-P."/>
            <person name="Eisen J.A."/>
        </authorList>
    </citation>
    <scope>NUCLEOTIDE SEQUENCE [LARGE SCALE GENOMIC DNA]</scope>
    <source>
        <strain evidence="4">ATCC 23117 / DSM 6794 / NBRC 15988 / NCIMB 1366 / Sio-4</strain>
    </source>
</reference>
<gene>
    <name evidence="3" type="ordered locus">Fleli_1928</name>
</gene>
<name>I4AK33_BERLS</name>
<protein>
    <submittedName>
        <fullName evidence="3">Transposase</fullName>
    </submittedName>
</protein>
<feature type="domain" description="Tc1-like transposase DDE" evidence="1">
    <location>
        <begin position="165"/>
        <end position="306"/>
    </location>
</feature>
<dbReference type="Gene3D" id="3.30.420.10">
    <property type="entry name" value="Ribonuclease H-like superfamily/Ribonuclease H"/>
    <property type="match status" value="1"/>
</dbReference>
<dbReference type="InterPro" id="IPR038717">
    <property type="entry name" value="Tc1-like_DDE_dom"/>
</dbReference>
<sequence>MIFQLIDSDREILETYCSSSSGKKDYIRCTVLLSLDQGKSAKELSEILGIDLSSIYNYVKSYHRSGLSGFISSNYLGFWSKLDSFELAALDKELHSHLHKNCQSIAYWIKENLGIDYAVKSLPSLMKRLGFSYKKTKKIPAKADKIIAKDIQVLIERLDSENAVLLYSDAVHPQWNTRSNYGWIPTGEEHEIKSISGRKRINLIGTVNIQNPSDILISESETVDSLSVREFLDKVEDAYLDKSKIYSVLDQASYFKSYLVQDWVYDPRIELIYLPTYSPNLNLIERLWKFMRKKIIDYEYYNTFQKFRANLLAFFEYIDDYEDELRTLLAPNFYIQFSKTNFY</sequence>
<evidence type="ECO:0000313" key="3">
    <source>
        <dbReference type="EMBL" id="AFM04318.1"/>
    </source>
</evidence>
<dbReference type="InterPro" id="IPR036397">
    <property type="entry name" value="RNaseH_sf"/>
</dbReference>
<dbReference type="OrthoDB" id="64529at2"/>
<dbReference type="EMBL" id="CP003345">
    <property type="protein sequence ID" value="AFM04318.1"/>
    <property type="molecule type" value="Genomic_DNA"/>
</dbReference>
<proteinExistence type="predicted"/>
<dbReference type="GO" id="GO:0003676">
    <property type="term" value="F:nucleic acid binding"/>
    <property type="evidence" value="ECO:0007669"/>
    <property type="project" value="InterPro"/>
</dbReference>
<dbReference type="InterPro" id="IPR009057">
    <property type="entry name" value="Homeodomain-like_sf"/>
</dbReference>
<dbReference type="InterPro" id="IPR025959">
    <property type="entry name" value="Winged_HTH_dom"/>
</dbReference>
<dbReference type="KEGG" id="fli:Fleli_1928"/>
<dbReference type="HOGENOM" id="CLU_056788_0_3_10"/>
<dbReference type="InterPro" id="IPR047655">
    <property type="entry name" value="Transpos_IS630-like"/>
</dbReference>
<dbReference type="Proteomes" id="UP000006054">
    <property type="component" value="Chromosome"/>
</dbReference>